<keyword evidence="2" id="KW-1185">Reference proteome</keyword>
<dbReference type="OrthoDB" id="3253416at2759"/>
<evidence type="ECO:0000313" key="2">
    <source>
        <dbReference type="Proteomes" id="UP000230002"/>
    </source>
</evidence>
<organism evidence="1 2">
    <name type="scientific">Ganoderma sinense ZZ0214-1</name>
    <dbReference type="NCBI Taxonomy" id="1077348"/>
    <lineage>
        <taxon>Eukaryota</taxon>
        <taxon>Fungi</taxon>
        <taxon>Dikarya</taxon>
        <taxon>Basidiomycota</taxon>
        <taxon>Agaricomycotina</taxon>
        <taxon>Agaricomycetes</taxon>
        <taxon>Polyporales</taxon>
        <taxon>Polyporaceae</taxon>
        <taxon>Ganoderma</taxon>
    </lineage>
</organism>
<gene>
    <name evidence="1" type="ORF">GSI_12683</name>
</gene>
<accession>A0A2G8RTF2</accession>
<proteinExistence type="predicted"/>
<dbReference type="STRING" id="1077348.A0A2G8RTF2"/>
<dbReference type="EMBL" id="AYKW01000056">
    <property type="protein sequence ID" value="PIL24797.1"/>
    <property type="molecule type" value="Genomic_DNA"/>
</dbReference>
<dbReference type="AlphaFoldDB" id="A0A2G8RTF2"/>
<sequence>MATPPVPPQPPQAQYQHRFRVNPQKSYSERMTQTRSDLRSLVKQKLCEITGEASAQMRWSRASYMRDVVSRYRVRIEGWPLVDVPFKNLSDVPNLGKLELLLSKWVDGTTYFRPISQAEYDAMMIDPTPWIGVDDTQGAEGPHPANAGTEEA</sequence>
<protein>
    <submittedName>
        <fullName evidence="1">Uncharacterized protein</fullName>
    </submittedName>
</protein>
<name>A0A2G8RTF2_9APHY</name>
<dbReference type="Proteomes" id="UP000230002">
    <property type="component" value="Unassembled WGS sequence"/>
</dbReference>
<comment type="caution">
    <text evidence="1">The sequence shown here is derived from an EMBL/GenBank/DDBJ whole genome shotgun (WGS) entry which is preliminary data.</text>
</comment>
<evidence type="ECO:0000313" key="1">
    <source>
        <dbReference type="EMBL" id="PIL24797.1"/>
    </source>
</evidence>
<reference evidence="1 2" key="1">
    <citation type="journal article" date="2015" name="Sci. Rep.">
        <title>Chromosome-level genome map provides insights into diverse defense mechanisms in the medicinal fungus Ganoderma sinense.</title>
        <authorList>
            <person name="Zhu Y."/>
            <person name="Xu J."/>
            <person name="Sun C."/>
            <person name="Zhou S."/>
            <person name="Xu H."/>
            <person name="Nelson D.R."/>
            <person name="Qian J."/>
            <person name="Song J."/>
            <person name="Luo H."/>
            <person name="Xiang L."/>
            <person name="Li Y."/>
            <person name="Xu Z."/>
            <person name="Ji A."/>
            <person name="Wang L."/>
            <person name="Lu S."/>
            <person name="Hayward A."/>
            <person name="Sun W."/>
            <person name="Li X."/>
            <person name="Schwartz D.C."/>
            <person name="Wang Y."/>
            <person name="Chen S."/>
        </authorList>
    </citation>
    <scope>NUCLEOTIDE SEQUENCE [LARGE SCALE GENOMIC DNA]</scope>
    <source>
        <strain evidence="1 2">ZZ0214-1</strain>
    </source>
</reference>